<reference evidence="1 2" key="1">
    <citation type="journal article" date="2021" name="Plant Biotechnol. J.">
        <title>Multi-omics assisted identification of the key and species-specific regulatory components of drought-tolerant mechanisms in Gossypium stocksii.</title>
        <authorList>
            <person name="Yu D."/>
            <person name="Ke L."/>
            <person name="Zhang D."/>
            <person name="Wu Y."/>
            <person name="Sun Y."/>
            <person name="Mei J."/>
            <person name="Sun J."/>
            <person name="Sun Y."/>
        </authorList>
    </citation>
    <scope>NUCLEOTIDE SEQUENCE [LARGE SCALE GENOMIC DNA]</scope>
    <source>
        <strain evidence="2">cv. E1</strain>
        <tissue evidence="1">Leaf</tissue>
    </source>
</reference>
<dbReference type="EMBL" id="JAIQCV010000004">
    <property type="protein sequence ID" value="KAH1108645.1"/>
    <property type="molecule type" value="Genomic_DNA"/>
</dbReference>
<proteinExistence type="predicted"/>
<protein>
    <submittedName>
        <fullName evidence="1">Uncharacterized protein</fullName>
    </submittedName>
</protein>
<gene>
    <name evidence="1" type="ORF">J1N35_012413</name>
</gene>
<accession>A0A9D4AE97</accession>
<keyword evidence="2" id="KW-1185">Reference proteome</keyword>
<dbReference type="AlphaFoldDB" id="A0A9D4AE97"/>
<evidence type="ECO:0000313" key="1">
    <source>
        <dbReference type="EMBL" id="KAH1108645.1"/>
    </source>
</evidence>
<comment type="caution">
    <text evidence="1">The sequence shown here is derived from an EMBL/GenBank/DDBJ whole genome shotgun (WGS) entry which is preliminary data.</text>
</comment>
<organism evidence="1 2">
    <name type="scientific">Gossypium stocksii</name>
    <dbReference type="NCBI Taxonomy" id="47602"/>
    <lineage>
        <taxon>Eukaryota</taxon>
        <taxon>Viridiplantae</taxon>
        <taxon>Streptophyta</taxon>
        <taxon>Embryophyta</taxon>
        <taxon>Tracheophyta</taxon>
        <taxon>Spermatophyta</taxon>
        <taxon>Magnoliopsida</taxon>
        <taxon>eudicotyledons</taxon>
        <taxon>Gunneridae</taxon>
        <taxon>Pentapetalae</taxon>
        <taxon>rosids</taxon>
        <taxon>malvids</taxon>
        <taxon>Malvales</taxon>
        <taxon>Malvaceae</taxon>
        <taxon>Malvoideae</taxon>
        <taxon>Gossypium</taxon>
    </lineage>
</organism>
<evidence type="ECO:0000313" key="2">
    <source>
        <dbReference type="Proteomes" id="UP000828251"/>
    </source>
</evidence>
<name>A0A9D4AE97_9ROSI</name>
<sequence>MISNTPCFQPLTGTNVEKERKRGNSYSISVHCFVLAFGLRALTFPVPGADILWASFGLLDSCLWSMRSFLTLGLTLLANLVPTSHERGSSSQTWLATSSMRGLHELPSYDLICVRLTRALPRKLSLRTSCILVRSSADCACRRTFFFRVELIRVEGLDPIGHLDYRFPNPNNLVPL</sequence>
<dbReference type="Proteomes" id="UP000828251">
    <property type="component" value="Unassembled WGS sequence"/>
</dbReference>